<feature type="compositionally biased region" description="Low complexity" evidence="1">
    <location>
        <begin position="579"/>
        <end position="610"/>
    </location>
</feature>
<feature type="compositionally biased region" description="Low complexity" evidence="1">
    <location>
        <begin position="852"/>
        <end position="878"/>
    </location>
</feature>
<accession>A0A267GJT7</accession>
<dbReference type="PANTHER" id="PTHR36562">
    <property type="entry name" value="SERINE/ARGININE REPETITIVE MATRIX 2"/>
    <property type="match status" value="1"/>
</dbReference>
<feature type="region of interest" description="Disordered" evidence="1">
    <location>
        <begin position="773"/>
        <end position="923"/>
    </location>
</feature>
<evidence type="ECO:0000313" key="2">
    <source>
        <dbReference type="EMBL" id="PAA85529.1"/>
    </source>
</evidence>
<sequence length="1251" mass="144945">NRMATKGGDSQMYKFSILAPEVYCQAIKSAEPVKQDDAAYRFGLFLKQWAEEVFGMSCFVPSSSGAAFIENFNTFESDFLAKSEYCIIIISEVAAKPLNRFLARLLVFVTMRAMWRSRFIFIALGEFEGLKKLHLDVSVHDLIIFKSRTEEGWMVETECWKALYFILNISWASLGDSNGTAENSNGAQSSEITESTDQLDKAFKLILMTSRSYSKESNDDGRGEAFAQFLQQKSESEFSMSCKIPSSSGSAFITDFNKFENEFLRVSEYCLIVVSEESVRRFRIFLPRLLVFLTRRSVWSNRFIIACVGNVDLRESEVDFLTHPPVYFTSTEAESWSTEVQSWQILYRILRITWAPTDAESQLAKISFDADQFYHTVVFTSIFYSTSAEEQPDDCTGWQFASYFSTKMSNEYKLMVYVLTARDAVQVETLDELEIKYLQKCGNLVFIVTEESVVQFTQFLTRLQQFLSRRVQWRNRLTLVCVGNVQLDESHLALFGSSVITIYSSERSSWTSIESSTWTTIVTLVRQNEIITQEELVEQATSLPVNASSVSNIDGATKSLDVKSTSQTVVTGGNSRNATETSSSSTLTTTTTRTTNTTHTTSSIDVTDSSTQEKQEQERQKLEQERQDHERLKKQERQKREQERQEQERQTREQERQKQERQKREQERQEQERQTREHERQEQERQEQERQEQERQKREQERQEQERQKREQDRQKRERQEQERQKREQERQEQERQKREQERQEQERQKREQERQEQERQKREQERQEQERQKRERERQEQERQEQERQEQERQKREQERQEQERQKREQERQEQERQKQEQERQEQERQKREQERQEQERQKKEQERLEQQQQQSQTHSQTSWTTTTVTKTTTKTTKNQEKLNVSNVPNVDDVSRHSGEDSSSESDDSNRKGEIGDSRRTSGRSSLVVRVMRVIHTRIVRITILIHSTTVVTITRIVTLIGAPVRMVRYTALYASQQSWLLRILTIIRRVLRLTSETIGYVSGSRIAITSGGDRDDDVLIGDSDRRSRYLLLPAWLVRFVFYASGRFIACRTEAEAKAKLTQQVKGGGGAEVPDATGVSAIQTVTDWRDENCAMCHQLVVDGLARVRGVGEGCPYTGINFWATMTRRAYYWSDVISDRLHVYSRRRAVAHGFLCVPFLAAGPGLLSGLRAALAGVASSAVYIGQAEPSSGGATLDGGSPAGASVGRGLSAAAVAAGPVWINPLLYKKAATESERELFAVRYNRRYFQID</sequence>
<feature type="compositionally biased region" description="Basic and acidic residues" evidence="1">
    <location>
        <begin position="611"/>
        <end position="747"/>
    </location>
</feature>
<feature type="compositionally biased region" description="Polar residues" evidence="1">
    <location>
        <begin position="564"/>
        <end position="578"/>
    </location>
</feature>
<dbReference type="GO" id="GO:0005634">
    <property type="term" value="C:nucleus"/>
    <property type="evidence" value="ECO:0007669"/>
    <property type="project" value="TreeGrafter"/>
</dbReference>
<comment type="caution">
    <text evidence="2">The sequence shown here is derived from an EMBL/GenBank/DDBJ whole genome shotgun (WGS) entry which is preliminary data.</text>
</comment>
<keyword evidence="3" id="KW-1185">Reference proteome</keyword>
<feature type="non-terminal residue" evidence="2">
    <location>
        <position position="1"/>
    </location>
</feature>
<feature type="region of interest" description="Disordered" evidence="1">
    <location>
        <begin position="564"/>
        <end position="747"/>
    </location>
</feature>
<dbReference type="Proteomes" id="UP000215902">
    <property type="component" value="Unassembled WGS sequence"/>
</dbReference>
<dbReference type="PANTHER" id="PTHR36562:SF5">
    <property type="entry name" value="SERINE_ARGININE REPETITIVE MATRIX 2"/>
    <property type="match status" value="1"/>
</dbReference>
<organism evidence="2 3">
    <name type="scientific">Macrostomum lignano</name>
    <dbReference type="NCBI Taxonomy" id="282301"/>
    <lineage>
        <taxon>Eukaryota</taxon>
        <taxon>Metazoa</taxon>
        <taxon>Spiralia</taxon>
        <taxon>Lophotrochozoa</taxon>
        <taxon>Platyhelminthes</taxon>
        <taxon>Rhabditophora</taxon>
        <taxon>Macrostomorpha</taxon>
        <taxon>Macrostomida</taxon>
        <taxon>Macrostomidae</taxon>
        <taxon>Macrostomum</taxon>
    </lineage>
</organism>
<gene>
    <name evidence="2" type="ORF">BOX15_Mlig009462g1</name>
</gene>
<feature type="compositionally biased region" description="Basic and acidic residues" evidence="1">
    <location>
        <begin position="773"/>
        <end position="851"/>
    </location>
</feature>
<evidence type="ECO:0000313" key="3">
    <source>
        <dbReference type="Proteomes" id="UP000215902"/>
    </source>
</evidence>
<reference evidence="2 3" key="1">
    <citation type="submission" date="2017-06" db="EMBL/GenBank/DDBJ databases">
        <title>A platform for efficient transgenesis in Macrostomum lignano, a flatworm model organism for stem cell research.</title>
        <authorList>
            <person name="Berezikov E."/>
        </authorList>
    </citation>
    <scope>NUCLEOTIDE SEQUENCE [LARGE SCALE GENOMIC DNA]</scope>
    <source>
        <strain evidence="2">DV1</strain>
        <tissue evidence="2">Whole organism</tissue>
    </source>
</reference>
<protein>
    <submittedName>
        <fullName evidence="2">Uncharacterized protein</fullName>
    </submittedName>
</protein>
<name>A0A267GJT7_9PLAT</name>
<dbReference type="OrthoDB" id="6236380at2759"/>
<proteinExistence type="predicted"/>
<feature type="compositionally biased region" description="Basic and acidic residues" evidence="1">
    <location>
        <begin position="909"/>
        <end position="921"/>
    </location>
</feature>
<dbReference type="EMBL" id="NIVC01000319">
    <property type="protein sequence ID" value="PAA85529.1"/>
    <property type="molecule type" value="Genomic_DNA"/>
</dbReference>
<dbReference type="AlphaFoldDB" id="A0A267GJT7"/>
<evidence type="ECO:0000256" key="1">
    <source>
        <dbReference type="SAM" id="MobiDB-lite"/>
    </source>
</evidence>
<dbReference type="InterPro" id="IPR051372">
    <property type="entry name" value="CWC21"/>
</dbReference>